<keyword evidence="3" id="KW-1185">Reference proteome</keyword>
<dbReference type="PANTHER" id="PTHR28254">
    <property type="entry name" value="CYTOCHROME B-C1 COMPLEX SUBUNIT 10"/>
    <property type="match status" value="1"/>
</dbReference>
<dbReference type="Pfam" id="PF09796">
    <property type="entry name" value="QCR10"/>
    <property type="match status" value="1"/>
</dbReference>
<feature type="transmembrane region" description="Helical" evidence="1">
    <location>
        <begin position="27"/>
        <end position="47"/>
    </location>
</feature>
<evidence type="ECO:0000313" key="2">
    <source>
        <dbReference type="EMBL" id="GMM36151.1"/>
    </source>
</evidence>
<evidence type="ECO:0000256" key="1">
    <source>
        <dbReference type="SAM" id="Phobius"/>
    </source>
</evidence>
<gene>
    <name evidence="2" type="ORF">DASC09_034760</name>
</gene>
<proteinExistence type="predicted"/>
<protein>
    <submittedName>
        <fullName evidence="2">Uncharacterized protein</fullName>
    </submittedName>
</protein>
<dbReference type="InterPro" id="IPR019182">
    <property type="entry name" value="Cytochrome_b-c1_su10_fun"/>
</dbReference>
<evidence type="ECO:0000313" key="3">
    <source>
        <dbReference type="Proteomes" id="UP001360560"/>
    </source>
</evidence>
<dbReference type="PANTHER" id="PTHR28254:SF1">
    <property type="entry name" value="CYTOCHROME B-C1 COMPLEX SUBUNIT 10, MITOCHONDRIAL"/>
    <property type="match status" value="1"/>
</dbReference>
<organism evidence="2 3">
    <name type="scientific">Saccharomycopsis crataegensis</name>
    <dbReference type="NCBI Taxonomy" id="43959"/>
    <lineage>
        <taxon>Eukaryota</taxon>
        <taxon>Fungi</taxon>
        <taxon>Dikarya</taxon>
        <taxon>Ascomycota</taxon>
        <taxon>Saccharomycotina</taxon>
        <taxon>Saccharomycetes</taxon>
        <taxon>Saccharomycopsidaceae</taxon>
        <taxon>Saccharomycopsis</taxon>
    </lineage>
</organism>
<keyword evidence="1" id="KW-1133">Transmembrane helix</keyword>
<reference evidence="2 3" key="1">
    <citation type="journal article" date="2023" name="Elife">
        <title>Identification of key yeast species and microbe-microbe interactions impacting larval growth of Drosophila in the wild.</title>
        <authorList>
            <person name="Mure A."/>
            <person name="Sugiura Y."/>
            <person name="Maeda R."/>
            <person name="Honda K."/>
            <person name="Sakurai N."/>
            <person name="Takahashi Y."/>
            <person name="Watada M."/>
            <person name="Katoh T."/>
            <person name="Gotoh A."/>
            <person name="Gotoh Y."/>
            <person name="Taniguchi I."/>
            <person name="Nakamura K."/>
            <person name="Hayashi T."/>
            <person name="Katayama T."/>
            <person name="Uemura T."/>
            <person name="Hattori Y."/>
        </authorList>
    </citation>
    <scope>NUCLEOTIDE SEQUENCE [LARGE SCALE GENOMIC DNA]</scope>
    <source>
        <strain evidence="2 3">SC-9</strain>
    </source>
</reference>
<sequence>MVYQASRIAYKSAPGALHVLKAYTPNLIFFGAAAGGLVFTLTERVPLFRNTFLKKIPVVGDHWDVKIDPQDTYY</sequence>
<keyword evidence="1" id="KW-0812">Transmembrane</keyword>
<dbReference type="GO" id="GO:0006122">
    <property type="term" value="P:mitochondrial electron transport, ubiquinol to cytochrome c"/>
    <property type="evidence" value="ECO:0007669"/>
    <property type="project" value="InterPro"/>
</dbReference>
<dbReference type="GeneID" id="90074126"/>
<comment type="caution">
    <text evidence="2">The sequence shown here is derived from an EMBL/GenBank/DDBJ whole genome shotgun (WGS) entry which is preliminary data.</text>
</comment>
<dbReference type="AlphaFoldDB" id="A0AAV5QNK0"/>
<dbReference type="Proteomes" id="UP001360560">
    <property type="component" value="Unassembled WGS sequence"/>
</dbReference>
<keyword evidence="1" id="KW-0472">Membrane</keyword>
<dbReference type="EMBL" id="BTFZ01000011">
    <property type="protein sequence ID" value="GMM36151.1"/>
    <property type="molecule type" value="Genomic_DNA"/>
</dbReference>
<accession>A0AAV5QNK0</accession>
<name>A0AAV5QNK0_9ASCO</name>
<dbReference type="GO" id="GO:0005739">
    <property type="term" value="C:mitochondrion"/>
    <property type="evidence" value="ECO:0007669"/>
    <property type="project" value="GOC"/>
</dbReference>
<dbReference type="RefSeq" id="XP_064853147.1">
    <property type="nucleotide sequence ID" value="XM_064997075.1"/>
</dbReference>